<keyword evidence="1" id="KW-0472">Membrane</keyword>
<sequence>MVQRNFNYLDGIFLACCTFSILLTCIEGSIHENLKYFDTLHSSHISHTIVKRGVQESNHPFNKIKEVTFKTLGK</sequence>
<keyword evidence="2" id="KW-1185">Reference proteome</keyword>
<reference evidence="3" key="1">
    <citation type="submission" date="2025-08" db="UniProtKB">
        <authorList>
            <consortium name="RefSeq"/>
        </authorList>
    </citation>
    <scope>IDENTIFICATION</scope>
</reference>
<keyword evidence="1" id="KW-0812">Transmembrane</keyword>
<dbReference type="KEGG" id="dci:113469905"/>
<name>A0A3Q0J5M5_DIACI</name>
<dbReference type="AlphaFoldDB" id="A0A3Q0J5M5"/>
<protein>
    <submittedName>
        <fullName evidence="3">ADAM 17-like protease</fullName>
    </submittedName>
</protein>
<dbReference type="STRING" id="121845.A0A3Q0J5M5"/>
<proteinExistence type="predicted"/>
<gene>
    <name evidence="3" type="primary">LOC113469905</name>
</gene>
<accession>A0A3Q0J5M5</accession>
<organism evidence="2 3">
    <name type="scientific">Diaphorina citri</name>
    <name type="common">Asian citrus psyllid</name>
    <dbReference type="NCBI Taxonomy" id="121845"/>
    <lineage>
        <taxon>Eukaryota</taxon>
        <taxon>Metazoa</taxon>
        <taxon>Ecdysozoa</taxon>
        <taxon>Arthropoda</taxon>
        <taxon>Hexapoda</taxon>
        <taxon>Insecta</taxon>
        <taxon>Pterygota</taxon>
        <taxon>Neoptera</taxon>
        <taxon>Paraneoptera</taxon>
        <taxon>Hemiptera</taxon>
        <taxon>Sternorrhyncha</taxon>
        <taxon>Psylloidea</taxon>
        <taxon>Psyllidae</taxon>
        <taxon>Diaphorininae</taxon>
        <taxon>Diaphorina</taxon>
    </lineage>
</organism>
<dbReference type="Proteomes" id="UP000079169">
    <property type="component" value="Unplaced"/>
</dbReference>
<evidence type="ECO:0000313" key="2">
    <source>
        <dbReference type="Proteomes" id="UP000079169"/>
    </source>
</evidence>
<keyword evidence="1" id="KW-1133">Transmembrane helix</keyword>
<dbReference type="PaxDb" id="121845-A0A3Q0J5M5"/>
<evidence type="ECO:0000313" key="3">
    <source>
        <dbReference type="RefSeq" id="XP_026683731.1"/>
    </source>
</evidence>
<dbReference type="RefSeq" id="XP_026683731.1">
    <property type="nucleotide sequence ID" value="XM_026827930.1"/>
</dbReference>
<feature type="transmembrane region" description="Helical" evidence="1">
    <location>
        <begin position="6"/>
        <end position="26"/>
    </location>
</feature>
<dbReference type="GeneID" id="113469905"/>
<evidence type="ECO:0000256" key="1">
    <source>
        <dbReference type="SAM" id="Phobius"/>
    </source>
</evidence>